<dbReference type="OrthoDB" id="9781845at2"/>
<keyword evidence="5 11" id="KW-0812">Transmembrane</keyword>
<dbReference type="AlphaFoldDB" id="W9V907"/>
<comment type="similarity">
    <text evidence="9">Belongs to the methyl-accepting chemotaxis (MCP) protein family.</text>
</comment>
<dbReference type="STRING" id="1249627.D779_0773"/>
<dbReference type="PROSITE" id="PS50192">
    <property type="entry name" value="T_SNARE"/>
    <property type="match status" value="1"/>
</dbReference>
<evidence type="ECO:0000259" key="13">
    <source>
        <dbReference type="PROSITE" id="PS50192"/>
    </source>
</evidence>
<keyword evidence="7 11" id="KW-0472">Membrane</keyword>
<dbReference type="CDD" id="cd06225">
    <property type="entry name" value="HAMP"/>
    <property type="match status" value="1"/>
</dbReference>
<dbReference type="eggNOG" id="COG0840">
    <property type="taxonomic scope" value="Bacteria"/>
</dbReference>
<dbReference type="PROSITE" id="PS50885">
    <property type="entry name" value="HAMP"/>
    <property type="match status" value="1"/>
</dbReference>
<dbReference type="CDD" id="cd11386">
    <property type="entry name" value="MCP_signal"/>
    <property type="match status" value="1"/>
</dbReference>
<feature type="domain" description="HAMP" evidence="14">
    <location>
        <begin position="347"/>
        <end position="401"/>
    </location>
</feature>
<dbReference type="Pfam" id="PF02743">
    <property type="entry name" value="dCache_1"/>
    <property type="match status" value="1"/>
</dbReference>
<dbReference type="InterPro" id="IPR004089">
    <property type="entry name" value="MCPsignal_dom"/>
</dbReference>
<keyword evidence="4" id="KW-0997">Cell inner membrane</keyword>
<evidence type="ECO:0000256" key="2">
    <source>
        <dbReference type="ARBA" id="ARBA00022475"/>
    </source>
</evidence>
<comment type="subcellular location">
    <subcellularLocation>
        <location evidence="1">Cell inner membrane</location>
        <topology evidence="1">Multi-pass membrane protein</topology>
    </subcellularLocation>
</comment>
<keyword evidence="3" id="KW-0145">Chemotaxis</keyword>
<dbReference type="Proteomes" id="UP000019460">
    <property type="component" value="Unassembled WGS sequence"/>
</dbReference>
<dbReference type="Gene3D" id="3.30.450.20">
    <property type="entry name" value="PAS domain"/>
    <property type="match status" value="2"/>
</dbReference>
<dbReference type="SMART" id="SM00283">
    <property type="entry name" value="MA"/>
    <property type="match status" value="1"/>
</dbReference>
<name>W9V907_9GAMM</name>
<dbReference type="GO" id="GO:0005886">
    <property type="term" value="C:plasma membrane"/>
    <property type="evidence" value="ECO:0007669"/>
    <property type="project" value="UniProtKB-SubCell"/>
</dbReference>
<proteinExistence type="inferred from homology"/>
<feature type="domain" description="T-SNARE coiled-coil homology" evidence="13">
    <location>
        <begin position="601"/>
        <end position="655"/>
    </location>
</feature>
<keyword evidence="8 10" id="KW-0807">Transducer</keyword>
<dbReference type="FunFam" id="1.10.287.950:FF:000001">
    <property type="entry name" value="Methyl-accepting chemotaxis sensory transducer"/>
    <property type="match status" value="1"/>
</dbReference>
<evidence type="ECO:0000256" key="8">
    <source>
        <dbReference type="ARBA" id="ARBA00023224"/>
    </source>
</evidence>
<dbReference type="Gene3D" id="1.10.287.950">
    <property type="entry name" value="Methyl-accepting chemotaxis protein"/>
    <property type="match status" value="1"/>
</dbReference>
<evidence type="ECO:0000256" key="4">
    <source>
        <dbReference type="ARBA" id="ARBA00022519"/>
    </source>
</evidence>
<dbReference type="GO" id="GO:0007165">
    <property type="term" value="P:signal transduction"/>
    <property type="evidence" value="ECO:0007669"/>
    <property type="project" value="UniProtKB-KW"/>
</dbReference>
<reference evidence="15 16" key="1">
    <citation type="submission" date="2012-11" db="EMBL/GenBank/DDBJ databases">
        <title>Genome assembly of Thiorhodococcus sp. AK35.</title>
        <authorList>
            <person name="Nupur N."/>
            <person name="Khatri I."/>
            <person name="Subramanian S."/>
            <person name="Pinnaka A."/>
        </authorList>
    </citation>
    <scope>NUCLEOTIDE SEQUENCE [LARGE SCALE GENOMIC DNA]</scope>
    <source>
        <strain evidence="15 16">AK35</strain>
    </source>
</reference>
<dbReference type="PANTHER" id="PTHR32089:SF112">
    <property type="entry name" value="LYSOZYME-LIKE PROTEIN-RELATED"/>
    <property type="match status" value="1"/>
</dbReference>
<feature type="transmembrane region" description="Helical" evidence="11">
    <location>
        <begin position="323"/>
        <end position="345"/>
    </location>
</feature>
<evidence type="ECO:0000256" key="6">
    <source>
        <dbReference type="ARBA" id="ARBA00022989"/>
    </source>
</evidence>
<keyword evidence="6 11" id="KW-1133">Transmembrane helix</keyword>
<dbReference type="InterPro" id="IPR004090">
    <property type="entry name" value="Chemotax_Me-accpt_rcpt"/>
</dbReference>
<evidence type="ECO:0000256" key="9">
    <source>
        <dbReference type="ARBA" id="ARBA00029447"/>
    </source>
</evidence>
<dbReference type="RefSeq" id="WP_043751345.1">
    <property type="nucleotide sequence ID" value="NZ_AONC01000018.1"/>
</dbReference>
<feature type="domain" description="Methyl-accepting transducer" evidence="12">
    <location>
        <begin position="406"/>
        <end position="642"/>
    </location>
</feature>
<dbReference type="EMBL" id="AONC01000018">
    <property type="protein sequence ID" value="EXJ15909.1"/>
    <property type="molecule type" value="Genomic_DNA"/>
</dbReference>
<dbReference type="PANTHER" id="PTHR32089">
    <property type="entry name" value="METHYL-ACCEPTING CHEMOTAXIS PROTEIN MCPB"/>
    <property type="match status" value="1"/>
</dbReference>
<comment type="caution">
    <text evidence="15">The sequence shown here is derived from an EMBL/GenBank/DDBJ whole genome shotgun (WGS) entry which is preliminary data.</text>
</comment>
<accession>W9V907</accession>
<dbReference type="PRINTS" id="PR00260">
    <property type="entry name" value="CHEMTRNSDUCR"/>
</dbReference>
<keyword evidence="2" id="KW-1003">Cell membrane</keyword>
<evidence type="ECO:0000313" key="15">
    <source>
        <dbReference type="EMBL" id="EXJ15909.1"/>
    </source>
</evidence>
<evidence type="ECO:0000256" key="5">
    <source>
        <dbReference type="ARBA" id="ARBA00022692"/>
    </source>
</evidence>
<evidence type="ECO:0000256" key="3">
    <source>
        <dbReference type="ARBA" id="ARBA00022500"/>
    </source>
</evidence>
<dbReference type="GO" id="GO:0004888">
    <property type="term" value="F:transmembrane signaling receptor activity"/>
    <property type="evidence" value="ECO:0007669"/>
    <property type="project" value="InterPro"/>
</dbReference>
<keyword evidence="16" id="KW-1185">Reference proteome</keyword>
<dbReference type="InterPro" id="IPR003660">
    <property type="entry name" value="HAMP_dom"/>
</dbReference>
<dbReference type="SMART" id="SM00304">
    <property type="entry name" value="HAMP"/>
    <property type="match status" value="2"/>
</dbReference>
<evidence type="ECO:0000259" key="12">
    <source>
        <dbReference type="PROSITE" id="PS50111"/>
    </source>
</evidence>
<sequence>MLSRFSMMQKLLITLIPATALILLGMLIFIQVVLRGAVTEDAVESVRLMARFDGREIENRFDDELRALAALAEAGKAREAIAPEERRDYFNRLLSIYLKGRPELLGVWTVWEPDAFDGEDARHAGTDGHDATGRFIPYWYRDAQTIQMEPLKGYETPGDGDYYLLARDSGKPVVLDPFAYEVGGQQVAMTSIVVPIEESGRVAGVVGADISLAAIKEFVGSKRHFGGITALFGHDGEVISHPDAARIGKNVAGAEQDTLGEDLARFVEALEQGKPFTAIRDSDLFDGDGLLLTEPLTLAGRQGQWSIGMTLPFRNVLAETNALLMKLLLIGVFGVALMVGVIWILGQTLTRPLRRVVGALSDIASGEGDLTQRLPVEGRDEIALLSSNFNDFVAKIHDLVAQVMGATTQLAAASEQLSMTSEGTREHVQRQQGETDQVATAMNEMTATVQEIAAHANNAAQAAREADQEARNGGEVVRETIDAIGALARQVEGAAEVIHRLEADSDEIGKVLDVIRGVAEQTNLLALNAAIEAARAGEQGRGFAVVAAEVRSLASRTQDSTKEIQTMIERLQGGANEAVTAMQQGQARSNETVDRAARAEQSLASIGESITRINDMNTQIASAAEEQSAVAEEIDRNLVSIVQSVDGTLQSSGQIASSSEGLARLAADLQERVGRFKV</sequence>
<dbReference type="PATRIC" id="fig|1249627.3.peg.1347"/>
<dbReference type="GO" id="GO:0006935">
    <property type="term" value="P:chemotaxis"/>
    <property type="evidence" value="ECO:0007669"/>
    <property type="project" value="UniProtKB-KW"/>
</dbReference>
<evidence type="ECO:0000259" key="14">
    <source>
        <dbReference type="PROSITE" id="PS50885"/>
    </source>
</evidence>
<dbReference type="InterPro" id="IPR033479">
    <property type="entry name" value="dCache_1"/>
</dbReference>
<dbReference type="Pfam" id="PF00015">
    <property type="entry name" value="MCPsignal"/>
    <property type="match status" value="1"/>
</dbReference>
<dbReference type="SUPFAM" id="SSF58104">
    <property type="entry name" value="Methyl-accepting chemotaxis protein (MCP) signaling domain"/>
    <property type="match status" value="1"/>
</dbReference>
<gene>
    <name evidence="15" type="ORF">D779_0773</name>
</gene>
<evidence type="ECO:0000256" key="1">
    <source>
        <dbReference type="ARBA" id="ARBA00004429"/>
    </source>
</evidence>
<dbReference type="CDD" id="cd12913">
    <property type="entry name" value="PDC1_MCP_like"/>
    <property type="match status" value="1"/>
</dbReference>
<evidence type="ECO:0000256" key="10">
    <source>
        <dbReference type="PROSITE-ProRule" id="PRU00284"/>
    </source>
</evidence>
<evidence type="ECO:0000313" key="16">
    <source>
        <dbReference type="Proteomes" id="UP000019460"/>
    </source>
</evidence>
<evidence type="ECO:0000256" key="11">
    <source>
        <dbReference type="SAM" id="Phobius"/>
    </source>
</evidence>
<dbReference type="Pfam" id="PF00672">
    <property type="entry name" value="HAMP"/>
    <property type="match status" value="1"/>
</dbReference>
<dbReference type="PROSITE" id="PS50111">
    <property type="entry name" value="CHEMOTAXIS_TRANSDUC_2"/>
    <property type="match status" value="1"/>
</dbReference>
<protein>
    <submittedName>
        <fullName evidence="15">Methyl-accepting chemotaxis protein</fullName>
    </submittedName>
</protein>
<organism evidence="15 16">
    <name type="scientific">Imhoffiella purpurea</name>
    <dbReference type="NCBI Taxonomy" id="1249627"/>
    <lineage>
        <taxon>Bacteria</taxon>
        <taxon>Pseudomonadati</taxon>
        <taxon>Pseudomonadota</taxon>
        <taxon>Gammaproteobacteria</taxon>
        <taxon>Chromatiales</taxon>
        <taxon>Chromatiaceae</taxon>
        <taxon>Imhoffiella</taxon>
    </lineage>
</organism>
<dbReference type="InterPro" id="IPR000727">
    <property type="entry name" value="T_SNARE_dom"/>
</dbReference>
<evidence type="ECO:0000256" key="7">
    <source>
        <dbReference type="ARBA" id="ARBA00023136"/>
    </source>
</evidence>